<dbReference type="PIRSF" id="PIRSF003085">
    <property type="entry name" value="CMAS"/>
    <property type="match status" value="1"/>
</dbReference>
<keyword evidence="2 6" id="KW-0489">Methyltransferase</keyword>
<dbReference type="GO" id="GO:0032259">
    <property type="term" value="P:methylation"/>
    <property type="evidence" value="ECO:0007669"/>
    <property type="project" value="UniProtKB-KW"/>
</dbReference>
<evidence type="ECO:0000256" key="1">
    <source>
        <dbReference type="ARBA" id="ARBA00010815"/>
    </source>
</evidence>
<keyword evidence="5" id="KW-0443">Lipid metabolism</keyword>
<gene>
    <name evidence="6" type="ORF">R3P95_21595</name>
</gene>
<organism evidence="6 7">
    <name type="scientific">Rhodococcus cercidiphylli</name>
    <dbReference type="NCBI Taxonomy" id="489916"/>
    <lineage>
        <taxon>Bacteria</taxon>
        <taxon>Bacillati</taxon>
        <taxon>Actinomycetota</taxon>
        <taxon>Actinomycetes</taxon>
        <taxon>Mycobacteriales</taxon>
        <taxon>Nocardiaceae</taxon>
        <taxon>Rhodococcus</taxon>
    </lineage>
</organism>
<dbReference type="InterPro" id="IPR050723">
    <property type="entry name" value="CFA/CMAS"/>
</dbReference>
<dbReference type="InterPro" id="IPR003333">
    <property type="entry name" value="CMAS"/>
</dbReference>
<dbReference type="RefSeq" id="WP_269596751.1">
    <property type="nucleotide sequence ID" value="NZ_JAWLKE010000009.1"/>
</dbReference>
<dbReference type="GO" id="GO:0008168">
    <property type="term" value="F:methyltransferase activity"/>
    <property type="evidence" value="ECO:0007669"/>
    <property type="project" value="UniProtKB-KW"/>
</dbReference>
<keyword evidence="3" id="KW-0808">Transferase</keyword>
<keyword evidence="4" id="KW-0949">S-adenosyl-L-methionine</keyword>
<evidence type="ECO:0000313" key="6">
    <source>
        <dbReference type="EMBL" id="MDV6233157.1"/>
    </source>
</evidence>
<comment type="similarity">
    <text evidence="1">Belongs to the CFA/CMAS family.</text>
</comment>
<dbReference type="NCBIfam" id="NF040660">
    <property type="entry name" value="mycolic_MTase"/>
    <property type="match status" value="1"/>
</dbReference>
<name>A0ABU4B3U6_9NOCA</name>
<accession>A0ABU4B3U6</accession>
<dbReference type="PANTHER" id="PTHR43667:SF1">
    <property type="entry name" value="CYCLOPROPANE-FATTY-ACYL-PHOSPHOLIPID SYNTHASE"/>
    <property type="match status" value="1"/>
</dbReference>
<protein>
    <submittedName>
        <fullName evidence="6">Cyclopropane mycolic acid synthase family methyltransferase</fullName>
    </submittedName>
</protein>
<dbReference type="InterPro" id="IPR029063">
    <property type="entry name" value="SAM-dependent_MTases_sf"/>
</dbReference>
<dbReference type="InterPro" id="IPR047672">
    <property type="entry name" value="CMAS_actinobact"/>
</dbReference>
<dbReference type="Proteomes" id="UP001185899">
    <property type="component" value="Unassembled WGS sequence"/>
</dbReference>
<evidence type="ECO:0000256" key="2">
    <source>
        <dbReference type="ARBA" id="ARBA00022603"/>
    </source>
</evidence>
<dbReference type="EMBL" id="JAWLKE010000009">
    <property type="protein sequence ID" value="MDV6233157.1"/>
    <property type="molecule type" value="Genomic_DNA"/>
</dbReference>
<evidence type="ECO:0000313" key="7">
    <source>
        <dbReference type="Proteomes" id="UP001185899"/>
    </source>
</evidence>
<comment type="caution">
    <text evidence="6">The sequence shown here is derived from an EMBL/GenBank/DDBJ whole genome shotgun (WGS) entry which is preliminary data.</text>
</comment>
<dbReference type="Pfam" id="PF02353">
    <property type="entry name" value="CMAS"/>
    <property type="match status" value="1"/>
</dbReference>
<dbReference type="Gene3D" id="3.40.50.150">
    <property type="entry name" value="Vaccinia Virus protein VP39"/>
    <property type="match status" value="1"/>
</dbReference>
<sequence length="292" mass="32865">MSEQLEPYVDDVRAHYDLSDEFFALFLDPSMTYSCAYFEREDMTLEEAQTAKIDLALGKLDLKPGMTLLDIGCGWGALAKRAVEKYDVNVIGLTLSRNQYEHGRTVVADLSTDRTVDIRLQGWEEFDEPVDRIVSIGAFEHFRRNRYSAFFAKCRSVLPVDGRMLLHTIVITPPDPASGAGGLTREDAHFSRFILRDIFPGGQLTLVKVIKAKAADAGFELLREHPLRLHYARTLDTWAEKLIASRDEAIAVSSEATYEKYVQYLTGSSARFKSSRIDVVQFTLAAADIPEK</sequence>
<reference evidence="6 7" key="1">
    <citation type="submission" date="2023-10" db="EMBL/GenBank/DDBJ databases">
        <title>Development of a sustainable strategy for remediation of hydrocarbon-contaminated territories based on the waste exchange concept.</title>
        <authorList>
            <person name="Krivoruchko A."/>
        </authorList>
    </citation>
    <scope>NUCLEOTIDE SEQUENCE [LARGE SCALE GENOMIC DNA]</scope>
    <source>
        <strain evidence="6 7">IEGM 1322</strain>
    </source>
</reference>
<proteinExistence type="inferred from homology"/>
<evidence type="ECO:0000256" key="3">
    <source>
        <dbReference type="ARBA" id="ARBA00022679"/>
    </source>
</evidence>
<keyword evidence="7" id="KW-1185">Reference proteome</keyword>
<dbReference type="CDD" id="cd02440">
    <property type="entry name" value="AdoMet_MTases"/>
    <property type="match status" value="1"/>
</dbReference>
<dbReference type="PANTHER" id="PTHR43667">
    <property type="entry name" value="CYCLOPROPANE-FATTY-ACYL-PHOSPHOLIPID SYNTHASE"/>
    <property type="match status" value="1"/>
</dbReference>
<evidence type="ECO:0000256" key="5">
    <source>
        <dbReference type="ARBA" id="ARBA00023098"/>
    </source>
</evidence>
<dbReference type="SUPFAM" id="SSF53335">
    <property type="entry name" value="S-adenosyl-L-methionine-dependent methyltransferases"/>
    <property type="match status" value="1"/>
</dbReference>
<evidence type="ECO:0000256" key="4">
    <source>
        <dbReference type="ARBA" id="ARBA00022691"/>
    </source>
</evidence>